<proteinExistence type="inferred from homology"/>
<evidence type="ECO:0000259" key="14">
    <source>
        <dbReference type="Pfam" id="PF07715"/>
    </source>
</evidence>
<evidence type="ECO:0000256" key="3">
    <source>
        <dbReference type="ARBA" id="ARBA00022452"/>
    </source>
</evidence>
<dbReference type="InterPro" id="IPR000531">
    <property type="entry name" value="Beta-barrel_TonB"/>
</dbReference>
<reference evidence="16" key="1">
    <citation type="submission" date="2017-02" db="EMBL/GenBank/DDBJ databases">
        <authorList>
            <person name="Varghese N."/>
            <person name="Submissions S."/>
        </authorList>
    </citation>
    <scope>NUCLEOTIDE SEQUENCE [LARGE SCALE GENOMIC DNA]</scope>
    <source>
        <strain evidence="16">R11H</strain>
    </source>
</reference>
<dbReference type="Proteomes" id="UP000190044">
    <property type="component" value="Unassembled WGS sequence"/>
</dbReference>
<evidence type="ECO:0000256" key="8">
    <source>
        <dbReference type="ARBA" id="ARBA00023136"/>
    </source>
</evidence>
<comment type="similarity">
    <text evidence="10 11">Belongs to the TonB-dependent receptor family.</text>
</comment>
<evidence type="ECO:0000256" key="9">
    <source>
        <dbReference type="ARBA" id="ARBA00023237"/>
    </source>
</evidence>
<dbReference type="GO" id="GO:0044718">
    <property type="term" value="P:siderophore transmembrane transport"/>
    <property type="evidence" value="ECO:0007669"/>
    <property type="project" value="TreeGrafter"/>
</dbReference>
<dbReference type="Pfam" id="PF00593">
    <property type="entry name" value="TonB_dep_Rec_b-barrel"/>
    <property type="match status" value="1"/>
</dbReference>
<feature type="signal peptide" evidence="12">
    <location>
        <begin position="1"/>
        <end position="23"/>
    </location>
</feature>
<evidence type="ECO:0000256" key="11">
    <source>
        <dbReference type="RuleBase" id="RU003357"/>
    </source>
</evidence>
<dbReference type="InterPro" id="IPR037066">
    <property type="entry name" value="Plug_dom_sf"/>
</dbReference>
<dbReference type="AlphaFoldDB" id="A0A1T5DYR5"/>
<keyword evidence="5 12" id="KW-0732">Signal</keyword>
<keyword evidence="4 10" id="KW-0812">Transmembrane</keyword>
<dbReference type="Gene3D" id="2.170.130.10">
    <property type="entry name" value="TonB-dependent receptor, plug domain"/>
    <property type="match status" value="1"/>
</dbReference>
<evidence type="ECO:0000256" key="7">
    <source>
        <dbReference type="ARBA" id="ARBA00023077"/>
    </source>
</evidence>
<dbReference type="SUPFAM" id="SSF56935">
    <property type="entry name" value="Porins"/>
    <property type="match status" value="1"/>
</dbReference>
<dbReference type="InterPro" id="IPR012910">
    <property type="entry name" value="Plug_dom"/>
</dbReference>
<dbReference type="PANTHER" id="PTHR30069:SF53">
    <property type="entry name" value="COLICIN I RECEPTOR-RELATED"/>
    <property type="match status" value="1"/>
</dbReference>
<dbReference type="PANTHER" id="PTHR30069">
    <property type="entry name" value="TONB-DEPENDENT OUTER MEMBRANE RECEPTOR"/>
    <property type="match status" value="1"/>
</dbReference>
<dbReference type="OrthoDB" id="9764669at2"/>
<dbReference type="InterPro" id="IPR039426">
    <property type="entry name" value="TonB-dep_rcpt-like"/>
</dbReference>
<feature type="domain" description="TonB-dependent receptor-like beta-barrel" evidence="13">
    <location>
        <begin position="336"/>
        <end position="729"/>
    </location>
</feature>
<evidence type="ECO:0000256" key="4">
    <source>
        <dbReference type="ARBA" id="ARBA00022692"/>
    </source>
</evidence>
<gene>
    <name evidence="15" type="ORF">SAMN06295937_101756</name>
</gene>
<dbReference type="InterPro" id="IPR036942">
    <property type="entry name" value="Beta-barrel_TonB_sf"/>
</dbReference>
<evidence type="ECO:0000256" key="1">
    <source>
        <dbReference type="ARBA" id="ARBA00004571"/>
    </source>
</evidence>
<feature type="chain" id="PRO_5012798160" evidence="12">
    <location>
        <begin position="24"/>
        <end position="755"/>
    </location>
</feature>
<keyword evidence="7 11" id="KW-0798">TonB box</keyword>
<keyword evidence="16" id="KW-1185">Reference proteome</keyword>
<dbReference type="GO" id="GO:0015344">
    <property type="term" value="F:siderophore uptake transmembrane transporter activity"/>
    <property type="evidence" value="ECO:0007669"/>
    <property type="project" value="TreeGrafter"/>
</dbReference>
<evidence type="ECO:0000256" key="2">
    <source>
        <dbReference type="ARBA" id="ARBA00022448"/>
    </source>
</evidence>
<accession>A0A1T5DYR5</accession>
<dbReference type="GO" id="GO:0009279">
    <property type="term" value="C:cell outer membrane"/>
    <property type="evidence" value="ECO:0007669"/>
    <property type="project" value="UniProtKB-SubCell"/>
</dbReference>
<evidence type="ECO:0000313" key="15">
    <source>
        <dbReference type="EMBL" id="SKB76636.1"/>
    </source>
</evidence>
<evidence type="ECO:0000313" key="16">
    <source>
        <dbReference type="Proteomes" id="UP000190044"/>
    </source>
</evidence>
<name>A0A1T5DYR5_9SPHN</name>
<sequence length="755" mass="81953">MPRLPIPVGLVASAFCMSLPAAAAETADDDALRASPSVIIVTAQLENCELQDLRTAALGVAVGGKQIAAINAINAEDVVRYAPALIVRKRYIGDANATLSFRNMHTTQTPRALVTVDGFTISNFLGADFLTAPKWAVLAPDDIARAEIIYGPTSARYSGHSMGGTMLVKTREITETAAQLSAQIFGQNYKYYSTDEDLFGWSVDAGFDFVLGDRGGVSIGYRHFENEGQPQEWRTVSASSLYDDQSIVDSELSFLRIGAQDSTVDSTEDQFRLRAQYDLGGGWELRGLAALLVNREDMLNPRSFLRGASGAETFVGIGGVNRGIAGSTELLAGIGLSGEAAGWSLDLSFSRFDVLSNRERRSGNFDIVTGERPNSGRLTTNDAGWNSFDGTAERRFGAHALALGLSYAGYADDNRTHATSDWRRASVTGLRDASGGETRLLGAFVEDAIALTPKLTATLGLRYEAWRASGGFLTNGGATLRYAKRSREGWSPKAALSFKPDDNSEFVASAALATRFPTVRELYQAGLVAYGPNVGDLDLNGFNPDLEPERAIDLQLTATRRIGKVKVTLSGYRQDVRDTIFSQIIAIPDAVTSDLTQATLMTNIGKVRTWGAEAILSADNILIDGLSFDANASWIDAEVTRNTLNPALVGNKFPRVPKWRANASIRYSSRADWTFAANFRYQSTPDRNIENNGTSRCDTFYCVSTFAFVDLKAIKRFGSFELSAGVDNLLDEKAFVYHPYPGRTIVLGLRWNTAL</sequence>
<comment type="subcellular location">
    <subcellularLocation>
        <location evidence="1 10">Cell outer membrane</location>
        <topology evidence="1 10">Multi-pass membrane protein</topology>
    </subcellularLocation>
</comment>
<keyword evidence="6" id="KW-0406">Ion transport</keyword>
<dbReference type="Pfam" id="PF07715">
    <property type="entry name" value="Plug"/>
    <property type="match status" value="1"/>
</dbReference>
<dbReference type="Gene3D" id="2.40.170.20">
    <property type="entry name" value="TonB-dependent receptor, beta-barrel domain"/>
    <property type="match status" value="1"/>
</dbReference>
<feature type="domain" description="TonB-dependent receptor plug" evidence="14">
    <location>
        <begin position="62"/>
        <end position="165"/>
    </location>
</feature>
<keyword evidence="3 10" id="KW-1134">Transmembrane beta strand</keyword>
<dbReference type="EMBL" id="FUYP01000017">
    <property type="protein sequence ID" value="SKB76636.1"/>
    <property type="molecule type" value="Genomic_DNA"/>
</dbReference>
<evidence type="ECO:0000259" key="13">
    <source>
        <dbReference type="Pfam" id="PF00593"/>
    </source>
</evidence>
<evidence type="ECO:0000256" key="10">
    <source>
        <dbReference type="PROSITE-ProRule" id="PRU01360"/>
    </source>
</evidence>
<organism evidence="15 16">
    <name type="scientific">Sphingopyxis flava</name>
    <dbReference type="NCBI Taxonomy" id="1507287"/>
    <lineage>
        <taxon>Bacteria</taxon>
        <taxon>Pseudomonadati</taxon>
        <taxon>Pseudomonadota</taxon>
        <taxon>Alphaproteobacteria</taxon>
        <taxon>Sphingomonadales</taxon>
        <taxon>Sphingomonadaceae</taxon>
        <taxon>Sphingopyxis</taxon>
    </lineage>
</organism>
<keyword evidence="2 10" id="KW-0813">Transport</keyword>
<evidence type="ECO:0000256" key="6">
    <source>
        <dbReference type="ARBA" id="ARBA00023065"/>
    </source>
</evidence>
<keyword evidence="8 10" id="KW-0472">Membrane</keyword>
<evidence type="ECO:0000256" key="12">
    <source>
        <dbReference type="SAM" id="SignalP"/>
    </source>
</evidence>
<protein>
    <submittedName>
        <fullName evidence="15">Iron complex outermembrane recepter protein</fullName>
    </submittedName>
</protein>
<dbReference type="PROSITE" id="PS52016">
    <property type="entry name" value="TONB_DEPENDENT_REC_3"/>
    <property type="match status" value="1"/>
</dbReference>
<keyword evidence="9 10" id="KW-0998">Cell outer membrane</keyword>
<dbReference type="RefSeq" id="WP_079639327.1">
    <property type="nucleotide sequence ID" value="NZ_FUYP01000017.1"/>
</dbReference>
<evidence type="ECO:0000256" key="5">
    <source>
        <dbReference type="ARBA" id="ARBA00022729"/>
    </source>
</evidence>